<dbReference type="STRING" id="5627.A0A1C7LYZ7"/>
<dbReference type="InterPro" id="IPR051948">
    <property type="entry name" value="Hsp70_co-chaperone_J-domain"/>
</dbReference>
<keyword evidence="2" id="KW-0812">Transmembrane</keyword>
<dbReference type="InterPro" id="IPR036869">
    <property type="entry name" value="J_dom_sf"/>
</dbReference>
<feature type="transmembrane region" description="Helical" evidence="2">
    <location>
        <begin position="166"/>
        <end position="183"/>
    </location>
</feature>
<dbReference type="InterPro" id="IPR001623">
    <property type="entry name" value="DnaJ_domain"/>
</dbReference>
<dbReference type="SUPFAM" id="SSF46565">
    <property type="entry name" value="Chaperone J-domain"/>
    <property type="match status" value="1"/>
</dbReference>
<accession>A0A1C7LYZ7</accession>
<organism evidence="4 5">
    <name type="scientific">Grifola frondosa</name>
    <name type="common">Maitake</name>
    <name type="synonym">Polyporus frondosus</name>
    <dbReference type="NCBI Taxonomy" id="5627"/>
    <lineage>
        <taxon>Eukaryota</taxon>
        <taxon>Fungi</taxon>
        <taxon>Dikarya</taxon>
        <taxon>Basidiomycota</taxon>
        <taxon>Agaricomycotina</taxon>
        <taxon>Agaricomycetes</taxon>
        <taxon>Polyporales</taxon>
        <taxon>Grifolaceae</taxon>
        <taxon>Grifola</taxon>
    </lineage>
</organism>
<dbReference type="GO" id="GO:0005783">
    <property type="term" value="C:endoplasmic reticulum"/>
    <property type="evidence" value="ECO:0007669"/>
    <property type="project" value="TreeGrafter"/>
</dbReference>
<dbReference type="PRINTS" id="PR00625">
    <property type="entry name" value="JDOMAIN"/>
</dbReference>
<sequence>MVSVLTPLFVIAGWSYLPNFATRQLLPIFHKIYQRYLHRTPPAPHTSLYSLHYRFVYAFVVLSYLLYTFYNAALSMEPNYYEILGVDPVADNVTLKMAFRQFARKYHPDRVGPQGETAFINVRDAFEALKNPVTRFAYDRFGPDALQWTQCTTLREYVRHGLMQSAGFHVFSICVLLLFSAVGKPSPVSFWRFILFFALLVYELVFVLGPSPSPSSNSSLSSFLFFDPASPSSTSILGLLWRRRVAYQHIRFLHSLFVLCSVGLSRVAPVLFPSEDLDMKQLQAEIDRIALLAKTINLEVSSQIQTELHSVHGPQTNTAPTDANALYTPPLPKPTDEVMALLTSEMEKMVIETQLQRDGGPLKSAIDVAVRRRRAELHAPNSVTMGMLSPSPSPHPSRVTEKIVRRGSPAMVGAHAAPRTFSAPGYVRARSKSY</sequence>
<evidence type="ECO:0000313" key="5">
    <source>
        <dbReference type="Proteomes" id="UP000092993"/>
    </source>
</evidence>
<dbReference type="PANTHER" id="PTHR44360">
    <property type="entry name" value="DNAJ HOMOLOG SUBFAMILY B MEMBER 9"/>
    <property type="match status" value="1"/>
</dbReference>
<evidence type="ECO:0000256" key="1">
    <source>
        <dbReference type="ARBA" id="ARBA00023186"/>
    </source>
</evidence>
<dbReference type="CDD" id="cd06257">
    <property type="entry name" value="DnaJ"/>
    <property type="match status" value="1"/>
</dbReference>
<dbReference type="AlphaFoldDB" id="A0A1C7LYZ7"/>
<evidence type="ECO:0000313" key="4">
    <source>
        <dbReference type="EMBL" id="OBZ69892.1"/>
    </source>
</evidence>
<evidence type="ECO:0000256" key="2">
    <source>
        <dbReference type="SAM" id="Phobius"/>
    </source>
</evidence>
<name>A0A1C7LYZ7_GRIFR</name>
<feature type="transmembrane region" description="Helical" evidence="2">
    <location>
        <begin position="220"/>
        <end position="240"/>
    </location>
</feature>
<protein>
    <submittedName>
        <fullName evidence="4">Chaperone protein DnaJ</fullName>
    </submittedName>
</protein>
<dbReference type="PANTHER" id="PTHR44360:SF1">
    <property type="entry name" value="DNAJ HOMOLOG SUBFAMILY B MEMBER 9"/>
    <property type="match status" value="1"/>
</dbReference>
<dbReference type="OrthoDB" id="10250354at2759"/>
<feature type="domain" description="J" evidence="3">
    <location>
        <begin position="79"/>
        <end position="142"/>
    </location>
</feature>
<dbReference type="EMBL" id="LUGG01000015">
    <property type="protein sequence ID" value="OBZ69892.1"/>
    <property type="molecule type" value="Genomic_DNA"/>
</dbReference>
<dbReference type="OMA" id="VAYQHIR"/>
<dbReference type="SMART" id="SM00271">
    <property type="entry name" value="DnaJ"/>
    <property type="match status" value="1"/>
</dbReference>
<dbReference type="Proteomes" id="UP000092993">
    <property type="component" value="Unassembled WGS sequence"/>
</dbReference>
<proteinExistence type="predicted"/>
<dbReference type="GO" id="GO:0051787">
    <property type="term" value="F:misfolded protein binding"/>
    <property type="evidence" value="ECO:0007669"/>
    <property type="project" value="TreeGrafter"/>
</dbReference>
<feature type="transmembrane region" description="Helical" evidence="2">
    <location>
        <begin position="55"/>
        <end position="73"/>
    </location>
</feature>
<keyword evidence="1" id="KW-0143">Chaperone</keyword>
<comment type="caution">
    <text evidence="4">The sequence shown here is derived from an EMBL/GenBank/DDBJ whole genome shotgun (WGS) entry which is preliminary data.</text>
</comment>
<feature type="transmembrane region" description="Helical" evidence="2">
    <location>
        <begin position="190"/>
        <end position="208"/>
    </location>
</feature>
<keyword evidence="2" id="KW-1133">Transmembrane helix</keyword>
<dbReference type="PROSITE" id="PS50076">
    <property type="entry name" value="DNAJ_2"/>
    <property type="match status" value="1"/>
</dbReference>
<evidence type="ECO:0000259" key="3">
    <source>
        <dbReference type="PROSITE" id="PS50076"/>
    </source>
</evidence>
<dbReference type="Pfam" id="PF00226">
    <property type="entry name" value="DnaJ"/>
    <property type="match status" value="1"/>
</dbReference>
<reference evidence="4 5" key="1">
    <citation type="submission" date="2016-03" db="EMBL/GenBank/DDBJ databases">
        <title>Whole genome sequencing of Grifola frondosa 9006-11.</title>
        <authorList>
            <person name="Min B."/>
            <person name="Park H."/>
            <person name="Kim J.-G."/>
            <person name="Cho H."/>
            <person name="Oh Y.-L."/>
            <person name="Kong W.-S."/>
            <person name="Choi I.-G."/>
        </authorList>
    </citation>
    <scope>NUCLEOTIDE SEQUENCE [LARGE SCALE GENOMIC DNA]</scope>
    <source>
        <strain evidence="4 5">9006-11</strain>
    </source>
</reference>
<dbReference type="GO" id="GO:0051087">
    <property type="term" value="F:protein-folding chaperone binding"/>
    <property type="evidence" value="ECO:0007669"/>
    <property type="project" value="TreeGrafter"/>
</dbReference>
<gene>
    <name evidence="4" type="primary">dnaJ</name>
    <name evidence="4" type="ORF">A0H81_10232</name>
</gene>
<keyword evidence="2" id="KW-0472">Membrane</keyword>
<dbReference type="GO" id="GO:0036503">
    <property type="term" value="P:ERAD pathway"/>
    <property type="evidence" value="ECO:0007669"/>
    <property type="project" value="TreeGrafter"/>
</dbReference>
<keyword evidence="5" id="KW-1185">Reference proteome</keyword>
<dbReference type="Gene3D" id="1.10.287.110">
    <property type="entry name" value="DnaJ domain"/>
    <property type="match status" value="1"/>
</dbReference>